<name>A0ACC2D612_DIPCM</name>
<dbReference type="EMBL" id="CM055098">
    <property type="protein sequence ID" value="KAJ7549578.1"/>
    <property type="molecule type" value="Genomic_DNA"/>
</dbReference>
<accession>A0ACC2D612</accession>
<comment type="caution">
    <text evidence="1">The sequence shown here is derived from an EMBL/GenBank/DDBJ whole genome shotgun (WGS) entry which is preliminary data.</text>
</comment>
<sequence length="1073" mass="117039">MACSCDLRMDPSQPVDETEKVEDGNKPAGGYGSGLSVGCGLKEVHCIPYLLKEVCVEVPRKHRASYAEAETPAAGSSSKKQRMLGIDLLQFQRTFDENARLQSPIRSLESIKAIDNSEGKASGSYLMDCSNQVVTEEGESMSIKLPHASSETVLHADVHPYQCSQILTICCNGSLKHLQHPLVKSVDSNSRLDSPLARDSDEAARSVKPCFMKGCQVDGTATEPVEITANGGVPCFSSEKGELLPAELLERLHPPKSEVSMQSANGISYVASEKLLPIMTSPPSADETSEARKLLLFQGDVTNEPRELESIMSAQKLSLTNGTLCEECEGLKSMNSSCNLEKLMIQARRSPLPFTMAKSSLQSTVIEVDSKDMLNVRDVGNSGIDINKDSLSGQGEIIEMVILQEPENFPKDVTLHSTNEDSYRPGDGLDCQSVDEAPAEENVLSDAKAGEKTPAGENDLSDAKPDRFYCAKQGFNNETVQEDSCSVVDAPTDNSNCQSDAEDGPRNSTLCSLKDDRSSFSAALQIPSFNFLRSFSAGKANFTFEKHMKSKTSEGDVRDDPLFLQEEHADSGCNLSNAMPSFDDPDTPIDSDISYNSQQSENLRPFPKKVDGNKDIYRGTKCLVSEKNYNGQEMAPAETENSSSPEFRTSEQVETKKTLGTLKDTSGDICQNLPESVKEKRKRLMILAQIEKKGPPTSAKALLATGLLEGKYVRYMARGEVLRLGVIKDSGILCQCSDCKGQRVFNVSGFEKHAGSNARHPSDYIFLGNGKSLKEIIEAGIKVKETGDVLDTIQKVIEEGADRQVCVKCHKGGAILHCVSKSCSRFYHQECVGLHTFPEGKWLCPECLQIDIREPLLERNFLQRRSIHHPEFGLQLKPRDPSLHKALFLPGGLPDGTKLGYYDKGQVKCCTCLLIGTKSGSGICCSCCNQVVSCSQFEVHAGWGARRNPYNCIHLLDGMSLHDVAVQRGNVKSLECDDGPLTSVTGHDHCSKCGLDGELVHCGSCSRAYHLGCTALHNSIDANWSCAHCITKKVTRFTKIQDSSSMAKDRVQGRCKRVVKAMESIASGCALCK</sequence>
<protein>
    <submittedName>
        <fullName evidence="1">Uncharacterized protein</fullName>
    </submittedName>
</protein>
<proteinExistence type="predicted"/>
<reference evidence="2" key="1">
    <citation type="journal article" date="2024" name="Proc. Natl. Acad. Sci. U.S.A.">
        <title>Extraordinary preservation of gene collinearity over three hundred million years revealed in homosporous lycophytes.</title>
        <authorList>
            <person name="Li C."/>
            <person name="Wickell D."/>
            <person name="Kuo L.Y."/>
            <person name="Chen X."/>
            <person name="Nie B."/>
            <person name="Liao X."/>
            <person name="Peng D."/>
            <person name="Ji J."/>
            <person name="Jenkins J."/>
            <person name="Williams M."/>
            <person name="Shu S."/>
            <person name="Plott C."/>
            <person name="Barry K."/>
            <person name="Rajasekar S."/>
            <person name="Grimwood J."/>
            <person name="Han X."/>
            <person name="Sun S."/>
            <person name="Hou Z."/>
            <person name="He W."/>
            <person name="Dai G."/>
            <person name="Sun C."/>
            <person name="Schmutz J."/>
            <person name="Leebens-Mack J.H."/>
            <person name="Li F.W."/>
            <person name="Wang L."/>
        </authorList>
    </citation>
    <scope>NUCLEOTIDE SEQUENCE [LARGE SCALE GENOMIC DNA]</scope>
    <source>
        <strain evidence="2">cv. PW_Plant_1</strain>
    </source>
</reference>
<organism evidence="1 2">
    <name type="scientific">Diphasiastrum complanatum</name>
    <name type="common">Issler's clubmoss</name>
    <name type="synonym">Lycopodium complanatum</name>
    <dbReference type="NCBI Taxonomy" id="34168"/>
    <lineage>
        <taxon>Eukaryota</taxon>
        <taxon>Viridiplantae</taxon>
        <taxon>Streptophyta</taxon>
        <taxon>Embryophyta</taxon>
        <taxon>Tracheophyta</taxon>
        <taxon>Lycopodiopsida</taxon>
        <taxon>Lycopodiales</taxon>
        <taxon>Lycopodiaceae</taxon>
        <taxon>Lycopodioideae</taxon>
        <taxon>Diphasiastrum</taxon>
    </lineage>
</organism>
<evidence type="ECO:0000313" key="2">
    <source>
        <dbReference type="Proteomes" id="UP001162992"/>
    </source>
</evidence>
<dbReference type="Proteomes" id="UP001162992">
    <property type="component" value="Chromosome 7"/>
</dbReference>
<keyword evidence="2" id="KW-1185">Reference proteome</keyword>
<gene>
    <name evidence="1" type="ORF">O6H91_07G059100</name>
</gene>
<evidence type="ECO:0000313" key="1">
    <source>
        <dbReference type="EMBL" id="KAJ7549578.1"/>
    </source>
</evidence>